<gene>
    <name evidence="12" type="ORF">FHG12_02710</name>
</gene>
<feature type="binding site" description="covalent" evidence="8">
    <location>
        <position position="245"/>
    </location>
    <ligand>
        <name>heme c</name>
        <dbReference type="ChEBI" id="CHEBI:61717"/>
        <label>2</label>
    </ligand>
</feature>
<keyword evidence="7 9" id="KW-0408">Iron</keyword>
<dbReference type="InterPro" id="IPR051395">
    <property type="entry name" value="Cytochrome_c_Peroxidase/MauG"/>
</dbReference>
<feature type="binding site" description="covalent" evidence="8">
    <location>
        <position position="88"/>
    </location>
    <ligand>
        <name>heme c</name>
        <dbReference type="ChEBI" id="CHEBI:61717"/>
        <label>1</label>
    </ligand>
</feature>
<keyword evidence="5" id="KW-0574">Periplasm</keyword>
<name>A0A5B7ZX37_9BACT</name>
<feature type="binding site" description="axial binding residue" evidence="9">
    <location>
        <position position="246"/>
    </location>
    <ligand>
        <name>heme c</name>
        <dbReference type="ChEBI" id="CHEBI:61717"/>
        <label>2</label>
    </ligand>
    <ligandPart>
        <name>Fe</name>
        <dbReference type="ChEBI" id="CHEBI:18248"/>
    </ligandPart>
</feature>
<dbReference type="PANTHER" id="PTHR30600">
    <property type="entry name" value="CYTOCHROME C PEROXIDASE-RELATED"/>
    <property type="match status" value="1"/>
</dbReference>
<dbReference type="OrthoDB" id="9805202at2"/>
<feature type="chain" id="PRO_5022932916" evidence="10">
    <location>
        <begin position="22"/>
        <end position="374"/>
    </location>
</feature>
<evidence type="ECO:0000256" key="5">
    <source>
        <dbReference type="ARBA" id="ARBA00022764"/>
    </source>
</evidence>
<feature type="binding site" description="covalent" evidence="8">
    <location>
        <position position="91"/>
    </location>
    <ligand>
        <name>heme c</name>
        <dbReference type="ChEBI" id="CHEBI:61717"/>
        <label>1</label>
    </ligand>
</feature>
<dbReference type="Proteomes" id="UP000305398">
    <property type="component" value="Chromosome"/>
</dbReference>
<feature type="signal peptide" evidence="10">
    <location>
        <begin position="1"/>
        <end position="21"/>
    </location>
</feature>
<evidence type="ECO:0000256" key="9">
    <source>
        <dbReference type="PIRSR" id="PIRSR000294-2"/>
    </source>
</evidence>
<dbReference type="Pfam" id="PF03150">
    <property type="entry name" value="CCP_MauG"/>
    <property type="match status" value="1"/>
</dbReference>
<evidence type="ECO:0000256" key="6">
    <source>
        <dbReference type="ARBA" id="ARBA00023002"/>
    </source>
</evidence>
<keyword evidence="2 8" id="KW-0349">Heme</keyword>
<dbReference type="AlphaFoldDB" id="A0A5B7ZX37"/>
<dbReference type="PROSITE" id="PS51257">
    <property type="entry name" value="PROKAR_LIPOPROTEIN"/>
    <property type="match status" value="1"/>
</dbReference>
<feature type="binding site" description="axial binding residue" evidence="9">
    <location>
        <position position="92"/>
    </location>
    <ligand>
        <name>heme c</name>
        <dbReference type="ChEBI" id="CHEBI:61717"/>
        <label>1</label>
    </ligand>
    <ligandPart>
        <name>Fe</name>
        <dbReference type="ChEBI" id="CHEBI:18248"/>
    </ligandPart>
</feature>
<keyword evidence="3 9" id="KW-0479">Metal-binding</keyword>
<evidence type="ECO:0000256" key="2">
    <source>
        <dbReference type="ARBA" id="ARBA00022617"/>
    </source>
</evidence>
<dbReference type="InterPro" id="IPR009056">
    <property type="entry name" value="Cyt_c-like_dom"/>
</dbReference>
<dbReference type="InterPro" id="IPR026259">
    <property type="entry name" value="MauG/Cytc_peroxidase"/>
</dbReference>
<evidence type="ECO:0000256" key="3">
    <source>
        <dbReference type="ARBA" id="ARBA00022723"/>
    </source>
</evidence>
<comment type="subcellular location">
    <subcellularLocation>
        <location evidence="1">Periplasm</location>
    </subcellularLocation>
</comment>
<evidence type="ECO:0000313" key="12">
    <source>
        <dbReference type="EMBL" id="QDA59083.1"/>
    </source>
</evidence>
<dbReference type="PIRSF" id="PIRSF000294">
    <property type="entry name" value="Cytochrome-c_peroxidase"/>
    <property type="match status" value="1"/>
</dbReference>
<dbReference type="InterPro" id="IPR004852">
    <property type="entry name" value="Di-haem_cyt_c_peroxidsae"/>
</dbReference>
<dbReference type="SUPFAM" id="SSF46626">
    <property type="entry name" value="Cytochrome c"/>
    <property type="match status" value="2"/>
</dbReference>
<reference evidence="12 13" key="1">
    <citation type="submission" date="2019-06" db="EMBL/GenBank/DDBJ databases">
        <authorList>
            <person name="Srinivasan S."/>
        </authorList>
    </citation>
    <scope>NUCLEOTIDE SEQUENCE [LARGE SCALE GENOMIC DNA]</scope>
    <source>
        <strain evidence="12 13">17J68-5</strain>
    </source>
</reference>
<dbReference type="RefSeq" id="WP_139514158.1">
    <property type="nucleotide sequence ID" value="NZ_CP040896.1"/>
</dbReference>
<evidence type="ECO:0000256" key="7">
    <source>
        <dbReference type="ARBA" id="ARBA00023004"/>
    </source>
</evidence>
<comment type="PTM">
    <text evidence="8">Binds 2 heme groups per subunit.</text>
</comment>
<evidence type="ECO:0000256" key="4">
    <source>
        <dbReference type="ARBA" id="ARBA00022729"/>
    </source>
</evidence>
<accession>A0A5B7ZX37</accession>
<keyword evidence="6" id="KW-0560">Oxidoreductase</keyword>
<dbReference type="PROSITE" id="PS51007">
    <property type="entry name" value="CYTC"/>
    <property type="match status" value="1"/>
</dbReference>
<protein>
    <submittedName>
        <fullName evidence="12">Cytochrome-c peroxidase</fullName>
    </submittedName>
</protein>
<evidence type="ECO:0000313" key="13">
    <source>
        <dbReference type="Proteomes" id="UP000305398"/>
    </source>
</evidence>
<evidence type="ECO:0000256" key="1">
    <source>
        <dbReference type="ARBA" id="ARBA00004418"/>
    </source>
</evidence>
<dbReference type="InterPro" id="IPR036909">
    <property type="entry name" value="Cyt_c-like_dom_sf"/>
</dbReference>
<dbReference type="GO" id="GO:0046872">
    <property type="term" value="F:metal ion binding"/>
    <property type="evidence" value="ECO:0007669"/>
    <property type="project" value="UniProtKB-KW"/>
</dbReference>
<feature type="binding site" description="covalent" evidence="8">
    <location>
        <position position="242"/>
    </location>
    <ligand>
        <name>heme c</name>
        <dbReference type="ChEBI" id="CHEBI:61717"/>
        <label>2</label>
    </ligand>
</feature>
<evidence type="ECO:0000256" key="8">
    <source>
        <dbReference type="PIRSR" id="PIRSR000294-1"/>
    </source>
</evidence>
<dbReference type="GO" id="GO:0020037">
    <property type="term" value="F:heme binding"/>
    <property type="evidence" value="ECO:0007669"/>
    <property type="project" value="InterPro"/>
</dbReference>
<dbReference type="GO" id="GO:0004130">
    <property type="term" value="F:cytochrome-c peroxidase activity"/>
    <property type="evidence" value="ECO:0007669"/>
    <property type="project" value="TreeGrafter"/>
</dbReference>
<dbReference type="GO" id="GO:0042597">
    <property type="term" value="C:periplasmic space"/>
    <property type="evidence" value="ECO:0007669"/>
    <property type="project" value="UniProtKB-SubCell"/>
</dbReference>
<keyword evidence="13" id="KW-1185">Reference proteome</keyword>
<comment type="cofactor">
    <cofactor evidence="8">
        <name>heme</name>
        <dbReference type="ChEBI" id="CHEBI:30413"/>
    </cofactor>
    <text evidence="8">Binds 2 heme groups.</text>
</comment>
<keyword evidence="4 10" id="KW-0732">Signal</keyword>
<dbReference type="EMBL" id="CP040896">
    <property type="protein sequence ID" value="QDA59083.1"/>
    <property type="molecule type" value="Genomic_DNA"/>
</dbReference>
<dbReference type="KEGG" id="hyj:FHG12_02710"/>
<organism evidence="12 13">
    <name type="scientific">Hymenobacter jejuensis</name>
    <dbReference type="NCBI Taxonomy" id="2502781"/>
    <lineage>
        <taxon>Bacteria</taxon>
        <taxon>Pseudomonadati</taxon>
        <taxon>Bacteroidota</taxon>
        <taxon>Cytophagia</taxon>
        <taxon>Cytophagales</taxon>
        <taxon>Hymenobacteraceae</taxon>
        <taxon>Hymenobacter</taxon>
    </lineage>
</organism>
<dbReference type="GO" id="GO:0009055">
    <property type="term" value="F:electron transfer activity"/>
    <property type="evidence" value="ECO:0007669"/>
    <property type="project" value="InterPro"/>
</dbReference>
<keyword evidence="12" id="KW-0575">Peroxidase</keyword>
<evidence type="ECO:0000259" key="11">
    <source>
        <dbReference type="PROSITE" id="PS51007"/>
    </source>
</evidence>
<sequence>MIVTARLLRWGLLAPWGVALALSACTSKGTEEPAPDLGTAPTPYSLVLPAKFPPAAIPADNALTEEGVALGRMLFYEPRLSRDNTMSCGSCHQQSKGFTDGRAHALGVDGTPHPRGAMSLTNVLWEPQLNWDGAATSLETQARIPIENTIELHQPLADGVRKLQATTTYPPLFKKAFGTQEISEQNVLKALAQFERTLISADSRFDRYNNGERTALSREEVQGLVLFTTHPDPNQNLRGANCFHCHGAPLFTARDFFNNGLDLSFADQGRGAVTGQSFDKGKFRAPSLRNIALTAPYMHDGRFQTLAEVLDHYSEHVERASPNIDPNMLDGTNVPFGTQLNLTATEKAQVVAFLHALTDSTFIQDKRFSDPFKP</sequence>
<dbReference type="Gene3D" id="1.10.760.10">
    <property type="entry name" value="Cytochrome c-like domain"/>
    <property type="match status" value="2"/>
</dbReference>
<evidence type="ECO:0000256" key="10">
    <source>
        <dbReference type="SAM" id="SignalP"/>
    </source>
</evidence>
<proteinExistence type="predicted"/>
<feature type="domain" description="Cytochrome c" evidence="11">
    <location>
        <begin position="218"/>
        <end position="358"/>
    </location>
</feature>